<comment type="similarity">
    <text evidence="1 3">Belongs to the short-chain dehydrogenases/reductases (SDR) family.</text>
</comment>
<dbReference type="PRINTS" id="PR00081">
    <property type="entry name" value="GDHRDH"/>
</dbReference>
<evidence type="ECO:0000256" key="1">
    <source>
        <dbReference type="ARBA" id="ARBA00006484"/>
    </source>
</evidence>
<dbReference type="PRINTS" id="PR00080">
    <property type="entry name" value="SDRFAMILY"/>
</dbReference>
<gene>
    <name evidence="4" type="ORF">JIN81_05770</name>
</gene>
<keyword evidence="2" id="KW-0560">Oxidoreductase</keyword>
<proteinExistence type="inferred from homology"/>
<dbReference type="InterPro" id="IPR036291">
    <property type="entry name" value="NAD(P)-bd_dom_sf"/>
</dbReference>
<evidence type="ECO:0000313" key="5">
    <source>
        <dbReference type="Proteomes" id="UP000658278"/>
    </source>
</evidence>
<evidence type="ECO:0000256" key="2">
    <source>
        <dbReference type="ARBA" id="ARBA00023002"/>
    </source>
</evidence>
<dbReference type="Proteomes" id="UP000658278">
    <property type="component" value="Unassembled WGS sequence"/>
</dbReference>
<dbReference type="PANTHER" id="PTHR44169:SF6">
    <property type="entry name" value="NADPH-DEPENDENT 1-ACYLDIHYDROXYACETONE PHOSPHATE REDUCTASE"/>
    <property type="match status" value="1"/>
</dbReference>
<evidence type="ECO:0000313" key="4">
    <source>
        <dbReference type="EMBL" id="MBK1826517.1"/>
    </source>
</evidence>
<dbReference type="Pfam" id="PF00106">
    <property type="entry name" value="adh_short"/>
    <property type="match status" value="1"/>
</dbReference>
<dbReference type="SUPFAM" id="SSF51735">
    <property type="entry name" value="NAD(P)-binding Rossmann-fold domains"/>
    <property type="match status" value="1"/>
</dbReference>
<dbReference type="InterPro" id="IPR002347">
    <property type="entry name" value="SDR_fam"/>
</dbReference>
<dbReference type="Gene3D" id="3.40.50.720">
    <property type="entry name" value="NAD(P)-binding Rossmann-like Domain"/>
    <property type="match status" value="1"/>
</dbReference>
<comment type="caution">
    <text evidence="4">The sequence shown here is derived from an EMBL/GenBank/DDBJ whole genome shotgun (WGS) entry which is preliminary data.</text>
</comment>
<sequence>MGTNAITNQVALVTGANRGIGKAIVQALLAKGAGKVYATARKPEEIDTSDSRVVPLALDLSSADSVSAAAAEAQDVEIVINNGGVLKVCSPLDAEAFENFIFETDINVLGLMRVAQHFAPILKDNGGGALVQLNSVASLKAFGSFATYSASKAASYSITQSLEQVLKDQGTQVVSVHPGPINTDMADSAGLPDGEPPSVVADAIIDALVHGRFHAFPDAMARQVGEAYQPFAENVIEAELQG</sequence>
<dbReference type="NCBIfam" id="NF006120">
    <property type="entry name" value="PRK08264.1-6"/>
    <property type="match status" value="1"/>
</dbReference>
<dbReference type="AlphaFoldDB" id="A0A934VF17"/>
<dbReference type="EMBL" id="JAENII010000003">
    <property type="protein sequence ID" value="MBK1826517.1"/>
    <property type="molecule type" value="Genomic_DNA"/>
</dbReference>
<dbReference type="GO" id="GO:0016491">
    <property type="term" value="F:oxidoreductase activity"/>
    <property type="evidence" value="ECO:0007669"/>
    <property type="project" value="UniProtKB-KW"/>
</dbReference>
<name>A0A934VF17_9BACT</name>
<evidence type="ECO:0000256" key="3">
    <source>
        <dbReference type="RuleBase" id="RU000363"/>
    </source>
</evidence>
<dbReference type="PANTHER" id="PTHR44169">
    <property type="entry name" value="NADPH-DEPENDENT 1-ACYLDIHYDROXYACETONE PHOSPHATE REDUCTASE"/>
    <property type="match status" value="1"/>
</dbReference>
<protein>
    <submittedName>
        <fullName evidence="4">SDR family oxidoreductase</fullName>
    </submittedName>
</protein>
<keyword evidence="5" id="KW-1185">Reference proteome</keyword>
<reference evidence="4" key="1">
    <citation type="submission" date="2021-01" db="EMBL/GenBank/DDBJ databases">
        <title>Modified the classification status of verrucomicrobia.</title>
        <authorList>
            <person name="Feng X."/>
        </authorList>
    </citation>
    <scope>NUCLEOTIDE SEQUENCE</scope>
    <source>
        <strain evidence="4">KCTC 22201</strain>
    </source>
</reference>
<accession>A0A934VF17</accession>
<dbReference type="RefSeq" id="WP_200277549.1">
    <property type="nucleotide sequence ID" value="NZ_JAENII010000003.1"/>
</dbReference>
<organism evidence="4 5">
    <name type="scientific">Haloferula rosea</name>
    <dbReference type="NCBI Taxonomy" id="490093"/>
    <lineage>
        <taxon>Bacteria</taxon>
        <taxon>Pseudomonadati</taxon>
        <taxon>Verrucomicrobiota</taxon>
        <taxon>Verrucomicrobiia</taxon>
        <taxon>Verrucomicrobiales</taxon>
        <taxon>Verrucomicrobiaceae</taxon>
        <taxon>Haloferula</taxon>
    </lineage>
</organism>